<dbReference type="Proteomes" id="UP001652700">
    <property type="component" value="Unplaced"/>
</dbReference>
<evidence type="ECO:0000313" key="4">
    <source>
        <dbReference type="Proteomes" id="UP001652700"/>
    </source>
</evidence>
<name>A0ABM5K4Y0_DIAVI</name>
<reference evidence="3" key="1">
    <citation type="submission" date="2025-05" db="UniProtKB">
        <authorList>
            <consortium name="EnsemblMetazoa"/>
        </authorList>
    </citation>
    <scope>IDENTIFICATION</scope>
</reference>
<evidence type="ECO:0000256" key="1">
    <source>
        <dbReference type="SAM" id="Coils"/>
    </source>
</evidence>
<feature type="compositionally biased region" description="Basic and acidic residues" evidence="2">
    <location>
        <begin position="8"/>
        <end position="17"/>
    </location>
</feature>
<feature type="coiled-coil region" evidence="1">
    <location>
        <begin position="226"/>
        <end position="253"/>
    </location>
</feature>
<accession>A0ABM5K4Y0</accession>
<protein>
    <submittedName>
        <fullName evidence="3">Uncharacterized protein</fullName>
    </submittedName>
</protein>
<feature type="coiled-coil region" evidence="1">
    <location>
        <begin position="41"/>
        <end position="131"/>
    </location>
</feature>
<organism evidence="3 4">
    <name type="scientific">Diabrotica virgifera virgifera</name>
    <name type="common">western corn rootworm</name>
    <dbReference type="NCBI Taxonomy" id="50390"/>
    <lineage>
        <taxon>Eukaryota</taxon>
        <taxon>Metazoa</taxon>
        <taxon>Ecdysozoa</taxon>
        <taxon>Arthropoda</taxon>
        <taxon>Hexapoda</taxon>
        <taxon>Insecta</taxon>
        <taxon>Pterygota</taxon>
        <taxon>Neoptera</taxon>
        <taxon>Endopterygota</taxon>
        <taxon>Coleoptera</taxon>
        <taxon>Polyphaga</taxon>
        <taxon>Cucujiformia</taxon>
        <taxon>Chrysomeloidea</taxon>
        <taxon>Chrysomelidae</taxon>
        <taxon>Galerucinae</taxon>
        <taxon>Diabroticina</taxon>
        <taxon>Diabroticites</taxon>
        <taxon>Diabrotica</taxon>
    </lineage>
</organism>
<dbReference type="GeneID" id="126883634"/>
<evidence type="ECO:0000313" key="3">
    <source>
        <dbReference type="EnsemblMetazoa" id="XP_050505245.1"/>
    </source>
</evidence>
<proteinExistence type="predicted"/>
<feature type="region of interest" description="Disordered" evidence="2">
    <location>
        <begin position="1"/>
        <end position="38"/>
    </location>
</feature>
<evidence type="ECO:0000256" key="2">
    <source>
        <dbReference type="SAM" id="MobiDB-lite"/>
    </source>
</evidence>
<keyword evidence="4" id="KW-1185">Reference proteome</keyword>
<dbReference type="RefSeq" id="XP_050505245.1">
    <property type="nucleotide sequence ID" value="XM_050649288.1"/>
</dbReference>
<sequence>MDSDTSDEINKRGREGDDGTFNESKKTARTAIDSHNQGNKLDQIIRMMQDLTEETKNLAAEVKDIKEDQREYWKELRELRDEIEKVKQANQKSQIEKDEMKKELNDTKLRLEKLEKERKANNVVIQGLQIDTNDRDILRQTIGNFMEAEMNIKVKIDEVIKLGEKTCLVKLPNHHEKETVMKNKAKLQHAKDRRVFINNDMTKEDLQVQKKIRQVGHEEANKGKNVKGINESLDDIKHKLTQLLNNLKLKLDE</sequence>
<dbReference type="EnsemblMetazoa" id="XM_050649288.1">
    <property type="protein sequence ID" value="XP_050505245.1"/>
    <property type="gene ID" value="LOC126883634"/>
</dbReference>
<keyword evidence="1" id="KW-0175">Coiled coil</keyword>